<organism evidence="1 2">
    <name type="scientific">Sorghum bicolor</name>
    <name type="common">Sorghum</name>
    <name type="synonym">Sorghum vulgare</name>
    <dbReference type="NCBI Taxonomy" id="4558"/>
    <lineage>
        <taxon>Eukaryota</taxon>
        <taxon>Viridiplantae</taxon>
        <taxon>Streptophyta</taxon>
        <taxon>Embryophyta</taxon>
        <taxon>Tracheophyta</taxon>
        <taxon>Spermatophyta</taxon>
        <taxon>Magnoliopsida</taxon>
        <taxon>Liliopsida</taxon>
        <taxon>Poales</taxon>
        <taxon>Poaceae</taxon>
        <taxon>PACMAD clade</taxon>
        <taxon>Panicoideae</taxon>
        <taxon>Andropogonodae</taxon>
        <taxon>Andropogoneae</taxon>
        <taxon>Sorghinae</taxon>
        <taxon>Sorghum</taxon>
    </lineage>
</organism>
<proteinExistence type="predicted"/>
<dbReference type="Gramene" id="KXG20756">
    <property type="protein sequence ID" value="KXG20756"/>
    <property type="gene ID" value="SORBI_3010G248600"/>
</dbReference>
<keyword evidence="2" id="KW-1185">Reference proteome</keyword>
<evidence type="ECO:0000313" key="2">
    <source>
        <dbReference type="Proteomes" id="UP000000768"/>
    </source>
</evidence>
<protein>
    <submittedName>
        <fullName evidence="1">Uncharacterized protein</fullName>
    </submittedName>
</protein>
<dbReference type="AlphaFoldDB" id="A0A194YMC9"/>
<name>A0A194YMC9_SORBI</name>
<gene>
    <name evidence="1" type="ORF">SORBI_3010G248600</name>
</gene>
<dbReference type="InParanoid" id="A0A194YMC9"/>
<reference evidence="1 2" key="1">
    <citation type="journal article" date="2009" name="Nature">
        <title>The Sorghum bicolor genome and the diversification of grasses.</title>
        <authorList>
            <person name="Paterson A.H."/>
            <person name="Bowers J.E."/>
            <person name="Bruggmann R."/>
            <person name="Dubchak I."/>
            <person name="Grimwood J."/>
            <person name="Gundlach H."/>
            <person name="Haberer G."/>
            <person name="Hellsten U."/>
            <person name="Mitros T."/>
            <person name="Poliakov A."/>
            <person name="Schmutz J."/>
            <person name="Spannagl M."/>
            <person name="Tang H."/>
            <person name="Wang X."/>
            <person name="Wicker T."/>
            <person name="Bharti A.K."/>
            <person name="Chapman J."/>
            <person name="Feltus F.A."/>
            <person name="Gowik U."/>
            <person name="Grigoriev I.V."/>
            <person name="Lyons E."/>
            <person name="Maher C.A."/>
            <person name="Martis M."/>
            <person name="Narechania A."/>
            <person name="Otillar R.P."/>
            <person name="Penning B.W."/>
            <person name="Salamov A.A."/>
            <person name="Wang Y."/>
            <person name="Zhang L."/>
            <person name="Carpita N.C."/>
            <person name="Freeling M."/>
            <person name="Gingle A.R."/>
            <person name="Hash C.T."/>
            <person name="Keller B."/>
            <person name="Klein P."/>
            <person name="Kresovich S."/>
            <person name="McCann M.C."/>
            <person name="Ming R."/>
            <person name="Peterson D.G."/>
            <person name="Mehboob-ur-Rahman"/>
            <person name="Ware D."/>
            <person name="Westhoff P."/>
            <person name="Mayer K.F."/>
            <person name="Messing J."/>
            <person name="Rokhsar D.S."/>
        </authorList>
    </citation>
    <scope>NUCLEOTIDE SEQUENCE [LARGE SCALE GENOMIC DNA]</scope>
    <source>
        <strain evidence="2">cv. BTx623</strain>
    </source>
</reference>
<dbReference type="Proteomes" id="UP000000768">
    <property type="component" value="Chromosome 10"/>
</dbReference>
<evidence type="ECO:0000313" key="1">
    <source>
        <dbReference type="EMBL" id="KXG20756.1"/>
    </source>
</evidence>
<reference evidence="2" key="2">
    <citation type="journal article" date="2018" name="Plant J.">
        <title>The Sorghum bicolor reference genome: improved assembly, gene annotations, a transcriptome atlas, and signatures of genome organization.</title>
        <authorList>
            <person name="McCormick R.F."/>
            <person name="Truong S.K."/>
            <person name="Sreedasyam A."/>
            <person name="Jenkins J."/>
            <person name="Shu S."/>
            <person name="Sims D."/>
            <person name="Kennedy M."/>
            <person name="Amirebrahimi M."/>
            <person name="Weers B.D."/>
            <person name="McKinley B."/>
            <person name="Mattison A."/>
            <person name="Morishige D.T."/>
            <person name="Grimwood J."/>
            <person name="Schmutz J."/>
            <person name="Mullet J.E."/>
        </authorList>
    </citation>
    <scope>NUCLEOTIDE SEQUENCE [LARGE SCALE GENOMIC DNA]</scope>
    <source>
        <strain evidence="2">cv. BTx623</strain>
    </source>
</reference>
<sequence length="64" mass="7040">MSKEFLGSLQGCENPIVQHIHNIHVYESSNSQAVNKFCFEPYLSTKFGPGATKYAPTYQGSSGI</sequence>
<dbReference type="EMBL" id="CM000769">
    <property type="protein sequence ID" value="KXG20756.1"/>
    <property type="molecule type" value="Genomic_DNA"/>
</dbReference>
<accession>A0A194YMC9</accession>